<dbReference type="EMBL" id="BAABKX010000001">
    <property type="protein sequence ID" value="GAA5042856.1"/>
    <property type="molecule type" value="Genomic_DNA"/>
</dbReference>
<comment type="caution">
    <text evidence="2">The sequence shown here is derived from an EMBL/GenBank/DDBJ whole genome shotgun (WGS) entry which is preliminary data.</text>
</comment>
<dbReference type="AlphaFoldDB" id="A0AAV3UCC7"/>
<protein>
    <submittedName>
        <fullName evidence="2">Uncharacterized protein</fullName>
    </submittedName>
</protein>
<organism evidence="2 3">
    <name type="scientific">Haladaptatus pallidirubidus</name>
    <dbReference type="NCBI Taxonomy" id="1008152"/>
    <lineage>
        <taxon>Archaea</taxon>
        <taxon>Methanobacteriati</taxon>
        <taxon>Methanobacteriota</taxon>
        <taxon>Stenosarchaea group</taxon>
        <taxon>Halobacteria</taxon>
        <taxon>Halobacteriales</taxon>
        <taxon>Haladaptataceae</taxon>
        <taxon>Haladaptatus</taxon>
    </lineage>
</organism>
<reference evidence="2 3" key="1">
    <citation type="journal article" date="2019" name="Int. J. Syst. Evol. Microbiol.">
        <title>The Global Catalogue of Microorganisms (GCM) 10K type strain sequencing project: providing services to taxonomists for standard genome sequencing and annotation.</title>
        <authorList>
            <consortium name="The Broad Institute Genomics Platform"/>
            <consortium name="The Broad Institute Genome Sequencing Center for Infectious Disease"/>
            <person name="Wu L."/>
            <person name="Ma J."/>
        </authorList>
    </citation>
    <scope>NUCLEOTIDE SEQUENCE [LARGE SCALE GENOMIC DNA]</scope>
    <source>
        <strain evidence="2 3">JCM 17504</strain>
    </source>
</reference>
<sequence>MSAIETYLTAIISLLTLIAALLVGVVVSLGEIAMMSAVLVLVLLSVVFMAVHAERSSV</sequence>
<evidence type="ECO:0000313" key="2">
    <source>
        <dbReference type="EMBL" id="GAA5042856.1"/>
    </source>
</evidence>
<gene>
    <name evidence="2" type="ORF">GCM10025751_06730</name>
</gene>
<feature type="transmembrane region" description="Helical" evidence="1">
    <location>
        <begin position="32"/>
        <end position="51"/>
    </location>
</feature>
<keyword evidence="1" id="KW-0812">Transmembrane</keyword>
<dbReference type="RefSeq" id="WP_227775469.1">
    <property type="nucleotide sequence ID" value="NZ_BAABKX010000001.1"/>
</dbReference>
<dbReference type="Proteomes" id="UP001501729">
    <property type="component" value="Unassembled WGS sequence"/>
</dbReference>
<evidence type="ECO:0000313" key="3">
    <source>
        <dbReference type="Proteomes" id="UP001501729"/>
    </source>
</evidence>
<name>A0AAV3UCC7_9EURY</name>
<evidence type="ECO:0000256" key="1">
    <source>
        <dbReference type="SAM" id="Phobius"/>
    </source>
</evidence>
<keyword evidence="1" id="KW-1133">Transmembrane helix</keyword>
<keyword evidence="3" id="KW-1185">Reference proteome</keyword>
<dbReference type="GeneID" id="68615364"/>
<feature type="transmembrane region" description="Helical" evidence="1">
    <location>
        <begin position="7"/>
        <end position="26"/>
    </location>
</feature>
<accession>A0AAV3UCC7</accession>
<proteinExistence type="predicted"/>
<keyword evidence="1" id="KW-0472">Membrane</keyword>